<dbReference type="RefSeq" id="WP_092620737.1">
    <property type="nucleotide sequence ID" value="NZ_FMYK01000008.1"/>
</dbReference>
<evidence type="ECO:0000313" key="1">
    <source>
        <dbReference type="EMBL" id="SDC59440.1"/>
    </source>
</evidence>
<gene>
    <name evidence="1" type="ORF">SAMN05421749_10821</name>
</gene>
<dbReference type="Proteomes" id="UP000242317">
    <property type="component" value="Unassembled WGS sequence"/>
</dbReference>
<keyword evidence="2" id="KW-1185">Reference proteome</keyword>
<organism evidence="1 2">
    <name type="scientific">Acinetobacter marinus</name>
    <dbReference type="NCBI Taxonomy" id="281375"/>
    <lineage>
        <taxon>Bacteria</taxon>
        <taxon>Pseudomonadati</taxon>
        <taxon>Pseudomonadota</taxon>
        <taxon>Gammaproteobacteria</taxon>
        <taxon>Moraxellales</taxon>
        <taxon>Moraxellaceae</taxon>
        <taxon>Acinetobacter</taxon>
    </lineage>
</organism>
<sequence>MSITILISLLSIILSLCSLSFALYALRHVNRPIVIVRVTTHSAGSCGTSLDLIVENTGNRPAIDIVFNVNESDVRKVSVDSSIPKDAIRCFYSNVCIPVLGNGKSVKNAFWHLGKADSWKACEILPIEVVYRDLDNRKYKSNLKLYLADDGGFAQTMWEKA</sequence>
<accession>A0A1G6MV59</accession>
<dbReference type="OrthoDB" id="9180922at2"/>
<dbReference type="EMBL" id="FMYK01000008">
    <property type="protein sequence ID" value="SDC59440.1"/>
    <property type="molecule type" value="Genomic_DNA"/>
</dbReference>
<proteinExistence type="predicted"/>
<name>A0A1G6MV59_9GAMM</name>
<evidence type="ECO:0000313" key="2">
    <source>
        <dbReference type="Proteomes" id="UP000242317"/>
    </source>
</evidence>
<reference evidence="2" key="1">
    <citation type="submission" date="2016-09" db="EMBL/GenBank/DDBJ databases">
        <authorList>
            <person name="Varghese N."/>
            <person name="Submissions S."/>
        </authorList>
    </citation>
    <scope>NUCLEOTIDE SEQUENCE [LARGE SCALE GENOMIC DNA]</scope>
    <source>
        <strain evidence="2">ANC 3699</strain>
    </source>
</reference>
<dbReference type="AlphaFoldDB" id="A0A1G6MV59"/>
<protein>
    <submittedName>
        <fullName evidence="1">Uncharacterized protein</fullName>
    </submittedName>
</protein>